<keyword evidence="2 10" id="KW-0963">Cytoplasm</keyword>
<dbReference type="EC" id="2.3.1.274" evidence="8 10"/>
<dbReference type="OrthoDB" id="9806408at2"/>
<evidence type="ECO:0000256" key="2">
    <source>
        <dbReference type="ARBA" id="ARBA00022490"/>
    </source>
</evidence>
<dbReference type="Gene3D" id="3.40.718.10">
    <property type="entry name" value="Isopropylmalate Dehydrogenase"/>
    <property type="match status" value="1"/>
</dbReference>
<accession>A0A371RKQ2</accession>
<organism evidence="11 12">
    <name type="scientific">Parvularcula marina</name>
    <dbReference type="NCBI Taxonomy" id="2292771"/>
    <lineage>
        <taxon>Bacteria</taxon>
        <taxon>Pseudomonadati</taxon>
        <taxon>Pseudomonadota</taxon>
        <taxon>Alphaproteobacteria</taxon>
        <taxon>Parvularculales</taxon>
        <taxon>Parvularculaceae</taxon>
        <taxon>Parvularcula</taxon>
    </lineage>
</organism>
<name>A0A371RKQ2_9PROT</name>
<dbReference type="EMBL" id="QUQO01000001">
    <property type="protein sequence ID" value="RFB06021.1"/>
    <property type="molecule type" value="Genomic_DNA"/>
</dbReference>
<dbReference type="Pfam" id="PF02504">
    <property type="entry name" value="FA_synthesis"/>
    <property type="match status" value="1"/>
</dbReference>
<dbReference type="InterPro" id="IPR003664">
    <property type="entry name" value="FA_synthesis"/>
</dbReference>
<dbReference type="InParanoid" id="A0A371RKQ2"/>
<dbReference type="PIRSF" id="PIRSF002465">
    <property type="entry name" value="Phsphlp_syn_PlsX"/>
    <property type="match status" value="1"/>
</dbReference>
<dbReference type="PANTHER" id="PTHR30100">
    <property type="entry name" value="FATTY ACID/PHOSPHOLIPID SYNTHESIS PROTEIN PLSX"/>
    <property type="match status" value="1"/>
</dbReference>
<sequence length="362" mass="37982">MTEHTASGQDIRIALDVMGADKGVGEVLDGVGRAYASGLKAKISLHGREDEISSTLNGLGLSDKPISIAHADDVITMNDKPTEALRRGKKSSMWSAMASVKSGDAHAAVSSGNTGALMAMGVLQLRKIEGIDRPAISCIWPTLRGRCVVLDVGANVEATAKQLVQFAIMGEAYFRALTEKEKPSVSLLNVGSEDLKGHDLIRTAATILKEADHEMNFTGFVEGNGISLGEADVVVTDGFTGNVSLKTAEGTARLIGSWLKEALTSNIVSKMGALLVKPSLEEMRAKMNPSNSNGAPLLGLNGLVIKSHGGSDAEGVAAAIKTAETLANHPFQDEIRRTVAKVEARAVAKHLPLEEPAEAAAE</sequence>
<dbReference type="GO" id="GO:0008654">
    <property type="term" value="P:phospholipid biosynthetic process"/>
    <property type="evidence" value="ECO:0007669"/>
    <property type="project" value="UniProtKB-KW"/>
</dbReference>
<dbReference type="AlphaFoldDB" id="A0A371RKQ2"/>
<evidence type="ECO:0000256" key="5">
    <source>
        <dbReference type="ARBA" id="ARBA00023098"/>
    </source>
</evidence>
<dbReference type="FunCoup" id="A0A371RKQ2">
    <property type="interactions" value="293"/>
</dbReference>
<dbReference type="NCBIfam" id="TIGR00182">
    <property type="entry name" value="plsX"/>
    <property type="match status" value="1"/>
</dbReference>
<keyword evidence="3 10" id="KW-0444">Lipid biosynthesis</keyword>
<dbReference type="GO" id="GO:0043811">
    <property type="term" value="F:phosphate:acyl-[acyl carrier protein] acyltransferase activity"/>
    <property type="evidence" value="ECO:0007669"/>
    <property type="project" value="UniProtKB-UniRule"/>
</dbReference>
<evidence type="ECO:0000256" key="7">
    <source>
        <dbReference type="ARBA" id="ARBA00023264"/>
    </source>
</evidence>
<evidence type="ECO:0000313" key="12">
    <source>
        <dbReference type="Proteomes" id="UP000264589"/>
    </source>
</evidence>
<dbReference type="PANTHER" id="PTHR30100:SF1">
    <property type="entry name" value="PHOSPHATE ACYLTRANSFERASE"/>
    <property type="match status" value="1"/>
</dbReference>
<keyword evidence="4 10" id="KW-0808">Transferase</keyword>
<keyword evidence="7 10" id="KW-1208">Phospholipid metabolism</keyword>
<keyword evidence="5 10" id="KW-0443">Lipid metabolism</keyword>
<dbReference type="HAMAP" id="MF_00019">
    <property type="entry name" value="PlsX"/>
    <property type="match status" value="1"/>
</dbReference>
<comment type="pathway">
    <text evidence="10">Lipid metabolism; phospholipid metabolism.</text>
</comment>
<evidence type="ECO:0000256" key="3">
    <source>
        <dbReference type="ARBA" id="ARBA00022516"/>
    </source>
</evidence>
<comment type="similarity">
    <text evidence="10">Belongs to the PlsX family.</text>
</comment>
<evidence type="ECO:0000256" key="1">
    <source>
        <dbReference type="ARBA" id="ARBA00001232"/>
    </source>
</evidence>
<dbReference type="GO" id="GO:0005737">
    <property type="term" value="C:cytoplasm"/>
    <property type="evidence" value="ECO:0007669"/>
    <property type="project" value="UniProtKB-SubCell"/>
</dbReference>
<keyword evidence="11" id="KW-0012">Acyltransferase</keyword>
<evidence type="ECO:0000256" key="6">
    <source>
        <dbReference type="ARBA" id="ARBA00023209"/>
    </source>
</evidence>
<keyword evidence="6 10" id="KW-0594">Phospholipid biosynthesis</keyword>
<evidence type="ECO:0000256" key="10">
    <source>
        <dbReference type="HAMAP-Rule" id="MF_00019"/>
    </source>
</evidence>
<dbReference type="Proteomes" id="UP000264589">
    <property type="component" value="Unassembled WGS sequence"/>
</dbReference>
<comment type="subunit">
    <text evidence="9 10">Homodimer. Probably interacts with PlsY.</text>
</comment>
<evidence type="ECO:0000256" key="9">
    <source>
        <dbReference type="ARBA" id="ARBA00046608"/>
    </source>
</evidence>
<keyword evidence="12" id="KW-1185">Reference proteome</keyword>
<comment type="caution">
    <text evidence="11">The sequence shown here is derived from an EMBL/GenBank/DDBJ whole genome shotgun (WGS) entry which is preliminary data.</text>
</comment>
<dbReference type="InterPro" id="IPR012281">
    <property type="entry name" value="Phospholipid_synth_PlsX-like"/>
</dbReference>
<dbReference type="UniPathway" id="UPA00085"/>
<dbReference type="SUPFAM" id="SSF53659">
    <property type="entry name" value="Isocitrate/Isopropylmalate dehydrogenase-like"/>
    <property type="match status" value="1"/>
</dbReference>
<comment type="catalytic activity">
    <reaction evidence="1 10">
        <text>a fatty acyl-[ACP] + phosphate = an acyl phosphate + holo-[ACP]</text>
        <dbReference type="Rhea" id="RHEA:42292"/>
        <dbReference type="Rhea" id="RHEA-COMP:9685"/>
        <dbReference type="Rhea" id="RHEA-COMP:14125"/>
        <dbReference type="ChEBI" id="CHEBI:43474"/>
        <dbReference type="ChEBI" id="CHEBI:59918"/>
        <dbReference type="ChEBI" id="CHEBI:64479"/>
        <dbReference type="ChEBI" id="CHEBI:138651"/>
        <dbReference type="EC" id="2.3.1.274"/>
    </reaction>
</comment>
<evidence type="ECO:0000313" key="11">
    <source>
        <dbReference type="EMBL" id="RFB06021.1"/>
    </source>
</evidence>
<proteinExistence type="inferred from homology"/>
<reference evidence="11 12" key="1">
    <citation type="submission" date="2018-08" db="EMBL/GenBank/DDBJ databases">
        <title>Parvularcula sp. SM1705, isolated from surface water of the South Sea China.</title>
        <authorList>
            <person name="Sun L."/>
        </authorList>
    </citation>
    <scope>NUCLEOTIDE SEQUENCE [LARGE SCALE GENOMIC DNA]</scope>
    <source>
        <strain evidence="11 12">SM1705</strain>
    </source>
</reference>
<comment type="subcellular location">
    <subcellularLocation>
        <location evidence="10">Cytoplasm</location>
    </subcellularLocation>
    <text evidence="10">Associated with the membrane possibly through PlsY.</text>
</comment>
<dbReference type="GO" id="GO:0006633">
    <property type="term" value="P:fatty acid biosynthetic process"/>
    <property type="evidence" value="ECO:0007669"/>
    <property type="project" value="UniProtKB-UniRule"/>
</dbReference>
<gene>
    <name evidence="10 11" type="primary">plsX</name>
    <name evidence="11" type="ORF">DX908_12560</name>
</gene>
<comment type="function">
    <text evidence="10">Catalyzes the reversible formation of acyl-phosphate (acyl-PO(4)) from acyl-[acyl-carrier-protein] (acyl-ACP). This enzyme utilizes acyl-ACP as fatty acyl donor, but not acyl-CoA.</text>
</comment>
<dbReference type="RefSeq" id="WP_116392654.1">
    <property type="nucleotide sequence ID" value="NZ_QUQO01000001.1"/>
</dbReference>
<evidence type="ECO:0000256" key="4">
    <source>
        <dbReference type="ARBA" id="ARBA00022679"/>
    </source>
</evidence>
<protein>
    <recommendedName>
        <fullName evidence="8 10">Phosphate acyltransferase</fullName>
        <ecNumber evidence="8 10">2.3.1.274</ecNumber>
    </recommendedName>
    <alternativeName>
        <fullName evidence="10">Acyl-ACP phosphotransacylase</fullName>
    </alternativeName>
    <alternativeName>
        <fullName evidence="10">Acyl-[acyl-carrier-protein]--phosphate acyltransferase</fullName>
    </alternativeName>
    <alternativeName>
        <fullName evidence="10">Phosphate-acyl-ACP acyltransferase</fullName>
    </alternativeName>
</protein>
<evidence type="ECO:0000256" key="8">
    <source>
        <dbReference type="ARBA" id="ARBA00024069"/>
    </source>
</evidence>